<sequence length="134" mass="15345">MSRLFRTPSAGASADFLGGSQMKVIKAADAVKPPPPQVDRRRIFTFPSPPRRKINNVGDFLDACAYCRNQIHENHDRYMYGNLQAFCSIGCREKQIALDEIRNPPSPARAPSRNLLKRIVFNYKFKKLNNQYIM</sequence>
<keyword evidence="2" id="KW-0479">Metal-binding</keyword>
<proteinExistence type="inferred from homology"/>
<reference evidence="6 7" key="1">
    <citation type="journal article" date="2021" name="Nat. Commun.">
        <title>Incipient diploidization of the medicinal plant Perilla within 10,000 years.</title>
        <authorList>
            <person name="Zhang Y."/>
            <person name="Shen Q."/>
            <person name="Leng L."/>
            <person name="Zhang D."/>
            <person name="Chen S."/>
            <person name="Shi Y."/>
            <person name="Ning Z."/>
            <person name="Chen S."/>
        </authorList>
    </citation>
    <scope>NUCLEOTIDE SEQUENCE [LARGE SCALE GENOMIC DNA]</scope>
    <source>
        <strain evidence="7">cv. PC099</strain>
    </source>
</reference>
<dbReference type="AlphaFoldDB" id="A0AAD4IUM5"/>
<keyword evidence="3" id="KW-0862">Zinc</keyword>
<dbReference type="GO" id="GO:0008270">
    <property type="term" value="F:zinc ion binding"/>
    <property type="evidence" value="ECO:0007669"/>
    <property type="project" value="UniProtKB-KW"/>
</dbReference>
<dbReference type="InterPro" id="IPR044533">
    <property type="entry name" value="FLZ1/2/3"/>
</dbReference>
<evidence type="ECO:0000259" key="5">
    <source>
        <dbReference type="PROSITE" id="PS51795"/>
    </source>
</evidence>
<dbReference type="PANTHER" id="PTHR46057">
    <property type="entry name" value="FCS-LIKE ZINC FINGER 1-RELATED"/>
    <property type="match status" value="1"/>
</dbReference>
<feature type="zinc finger region" description="FLZ-type" evidence="4">
    <location>
        <begin position="59"/>
        <end position="103"/>
    </location>
</feature>
<evidence type="ECO:0000256" key="1">
    <source>
        <dbReference type="ARBA" id="ARBA00009374"/>
    </source>
</evidence>
<feature type="domain" description="FLZ-type" evidence="5">
    <location>
        <begin position="59"/>
        <end position="103"/>
    </location>
</feature>
<protein>
    <recommendedName>
        <fullName evidence="5">FLZ-type domain-containing protein</fullName>
    </recommendedName>
</protein>
<comment type="similarity">
    <text evidence="1">Belongs to the FLZ family.</text>
</comment>
<dbReference type="PANTHER" id="PTHR46057:SF54">
    <property type="entry name" value="FCS-LIKE ZINC FINGER 16"/>
    <property type="match status" value="1"/>
</dbReference>
<accession>A0AAD4IUM5</accession>
<dbReference type="EMBL" id="SDAM02001963">
    <property type="protein sequence ID" value="KAH6821599.1"/>
    <property type="molecule type" value="Genomic_DNA"/>
</dbReference>
<dbReference type="Pfam" id="PF04570">
    <property type="entry name" value="zf-FLZ"/>
    <property type="match status" value="1"/>
</dbReference>
<comment type="caution">
    <text evidence="6">The sequence shown here is derived from an EMBL/GenBank/DDBJ whole genome shotgun (WGS) entry which is preliminary data.</text>
</comment>
<evidence type="ECO:0000313" key="7">
    <source>
        <dbReference type="Proteomes" id="UP001190926"/>
    </source>
</evidence>
<evidence type="ECO:0000313" key="6">
    <source>
        <dbReference type="EMBL" id="KAH6821599.1"/>
    </source>
</evidence>
<dbReference type="PROSITE" id="PS51795">
    <property type="entry name" value="ZF_FLZ"/>
    <property type="match status" value="1"/>
</dbReference>
<dbReference type="InterPro" id="IPR007650">
    <property type="entry name" value="Zf-FLZ_dom"/>
</dbReference>
<name>A0AAD4IUM5_PERFH</name>
<evidence type="ECO:0000256" key="4">
    <source>
        <dbReference type="PROSITE-ProRule" id="PRU01131"/>
    </source>
</evidence>
<gene>
    <name evidence="6" type="ORF">C2S53_016709</name>
</gene>
<organism evidence="6 7">
    <name type="scientific">Perilla frutescens var. hirtella</name>
    <name type="common">Perilla citriodora</name>
    <name type="synonym">Perilla setoyensis</name>
    <dbReference type="NCBI Taxonomy" id="608512"/>
    <lineage>
        <taxon>Eukaryota</taxon>
        <taxon>Viridiplantae</taxon>
        <taxon>Streptophyta</taxon>
        <taxon>Embryophyta</taxon>
        <taxon>Tracheophyta</taxon>
        <taxon>Spermatophyta</taxon>
        <taxon>Magnoliopsida</taxon>
        <taxon>eudicotyledons</taxon>
        <taxon>Gunneridae</taxon>
        <taxon>Pentapetalae</taxon>
        <taxon>asterids</taxon>
        <taxon>lamiids</taxon>
        <taxon>Lamiales</taxon>
        <taxon>Lamiaceae</taxon>
        <taxon>Nepetoideae</taxon>
        <taxon>Elsholtzieae</taxon>
        <taxon>Perilla</taxon>
    </lineage>
</organism>
<keyword evidence="7" id="KW-1185">Reference proteome</keyword>
<keyword evidence="3" id="KW-0863">Zinc-finger</keyword>
<dbReference type="Proteomes" id="UP001190926">
    <property type="component" value="Unassembled WGS sequence"/>
</dbReference>
<evidence type="ECO:0000256" key="2">
    <source>
        <dbReference type="ARBA" id="ARBA00022723"/>
    </source>
</evidence>
<evidence type="ECO:0000256" key="3">
    <source>
        <dbReference type="ARBA" id="ARBA00022771"/>
    </source>
</evidence>